<dbReference type="AlphaFoldDB" id="A0A0K2UR00"/>
<protein>
    <submittedName>
        <fullName evidence="1">Uncharacterized protein</fullName>
    </submittedName>
</protein>
<evidence type="ECO:0000313" key="1">
    <source>
        <dbReference type="EMBL" id="CDW40297.1"/>
    </source>
</evidence>
<reference evidence="1" key="1">
    <citation type="submission" date="2014-05" db="EMBL/GenBank/DDBJ databases">
        <authorList>
            <person name="Chronopoulou M."/>
        </authorList>
    </citation>
    <scope>NUCLEOTIDE SEQUENCE</scope>
    <source>
        <tissue evidence="1">Whole organism</tissue>
    </source>
</reference>
<sequence>MSNSAIGQIQYLWMISVIAQSANNLVCRAMKFILPCVISHHATNLK</sequence>
<organism evidence="1">
    <name type="scientific">Lepeophtheirus salmonis</name>
    <name type="common">Salmon louse</name>
    <name type="synonym">Caligus salmonis</name>
    <dbReference type="NCBI Taxonomy" id="72036"/>
    <lineage>
        <taxon>Eukaryota</taxon>
        <taxon>Metazoa</taxon>
        <taxon>Ecdysozoa</taxon>
        <taxon>Arthropoda</taxon>
        <taxon>Crustacea</taxon>
        <taxon>Multicrustacea</taxon>
        <taxon>Hexanauplia</taxon>
        <taxon>Copepoda</taxon>
        <taxon>Siphonostomatoida</taxon>
        <taxon>Caligidae</taxon>
        <taxon>Lepeophtheirus</taxon>
    </lineage>
</organism>
<proteinExistence type="predicted"/>
<dbReference type="EMBL" id="HACA01022936">
    <property type="protein sequence ID" value="CDW40297.1"/>
    <property type="molecule type" value="Transcribed_RNA"/>
</dbReference>
<accession>A0A0K2UR00</accession>
<name>A0A0K2UR00_LEPSM</name>